<evidence type="ECO:0000259" key="1">
    <source>
        <dbReference type="Pfam" id="PF24963"/>
    </source>
</evidence>
<name>A0A923E2X4_9ACTO</name>
<proteinExistence type="predicted"/>
<protein>
    <recommendedName>
        <fullName evidence="1">DUF7768 domain-containing protein</fullName>
    </recommendedName>
</protein>
<dbReference type="AlphaFoldDB" id="A0A923E2X4"/>
<accession>A0A923E2X4</accession>
<feature type="domain" description="DUF7768" evidence="1">
    <location>
        <begin position="37"/>
        <end position="67"/>
    </location>
</feature>
<reference evidence="2" key="1">
    <citation type="submission" date="2020-08" db="EMBL/GenBank/DDBJ databases">
        <title>Sequencing the genomes of 1000 actinobacteria strains.</title>
        <authorList>
            <person name="Klenk H.-P."/>
        </authorList>
    </citation>
    <scope>NUCLEOTIDE SEQUENCE</scope>
    <source>
        <strain evidence="2">DSM 10695</strain>
    </source>
</reference>
<evidence type="ECO:0000313" key="2">
    <source>
        <dbReference type="EMBL" id="MBB6335021.1"/>
    </source>
</evidence>
<dbReference type="Proteomes" id="UP000617426">
    <property type="component" value="Unassembled WGS sequence"/>
</dbReference>
<keyword evidence="3" id="KW-1185">Reference proteome</keyword>
<gene>
    <name evidence="2" type="ORF">HD592_001586</name>
</gene>
<dbReference type="EMBL" id="JACHMK010000001">
    <property type="protein sequence ID" value="MBB6335021.1"/>
    <property type="molecule type" value="Genomic_DNA"/>
</dbReference>
<dbReference type="Pfam" id="PF24963">
    <property type="entry name" value="DUF7768"/>
    <property type="match status" value="1"/>
</dbReference>
<evidence type="ECO:0000313" key="3">
    <source>
        <dbReference type="Proteomes" id="UP000617426"/>
    </source>
</evidence>
<organism evidence="2 3">
    <name type="scientific">Schaalia hyovaginalis</name>
    <dbReference type="NCBI Taxonomy" id="29316"/>
    <lineage>
        <taxon>Bacteria</taxon>
        <taxon>Bacillati</taxon>
        <taxon>Actinomycetota</taxon>
        <taxon>Actinomycetes</taxon>
        <taxon>Actinomycetales</taxon>
        <taxon>Actinomycetaceae</taxon>
        <taxon>Schaalia</taxon>
    </lineage>
</organism>
<comment type="caution">
    <text evidence="2">The sequence shown here is derived from an EMBL/GenBank/DDBJ whole genome shotgun (WGS) entry which is preliminary data.</text>
</comment>
<dbReference type="InterPro" id="IPR056670">
    <property type="entry name" value="DUF7768"/>
</dbReference>
<sequence>MIPTEAKIPRLNASGCPDPTVFEVLKREQRAQFGYRPLAYICSPYSGDVEANVALARRMCAAAVARRSSSGRWCNCS</sequence>